<dbReference type="EMBL" id="UINC01000110">
    <property type="protein sequence ID" value="SUZ49234.1"/>
    <property type="molecule type" value="Genomic_DNA"/>
</dbReference>
<dbReference type="InterPro" id="IPR013108">
    <property type="entry name" value="Amidohydro_3"/>
</dbReference>
<name>A0A381N589_9ZZZZ</name>
<evidence type="ECO:0000259" key="1">
    <source>
        <dbReference type="Pfam" id="PF07969"/>
    </source>
</evidence>
<evidence type="ECO:0000313" key="2">
    <source>
        <dbReference type="EMBL" id="SUZ49234.1"/>
    </source>
</evidence>
<dbReference type="SUPFAM" id="SSF51556">
    <property type="entry name" value="Metallo-dependent hydrolases"/>
    <property type="match status" value="1"/>
</dbReference>
<gene>
    <name evidence="2" type="ORF">METZ01_LOCUS2088</name>
</gene>
<proteinExistence type="predicted"/>
<dbReference type="Gene3D" id="3.20.20.140">
    <property type="entry name" value="Metal-dependent hydrolases"/>
    <property type="match status" value="2"/>
</dbReference>
<dbReference type="InterPro" id="IPR032466">
    <property type="entry name" value="Metal_Hydrolase"/>
</dbReference>
<dbReference type="GO" id="GO:0016810">
    <property type="term" value="F:hydrolase activity, acting on carbon-nitrogen (but not peptide) bonds"/>
    <property type="evidence" value="ECO:0007669"/>
    <property type="project" value="InterPro"/>
</dbReference>
<dbReference type="SUPFAM" id="SSF51338">
    <property type="entry name" value="Composite domain of metallo-dependent hydrolases"/>
    <property type="match status" value="1"/>
</dbReference>
<dbReference type="Pfam" id="PF07969">
    <property type="entry name" value="Amidohydro_3"/>
    <property type="match status" value="1"/>
</dbReference>
<reference evidence="2" key="1">
    <citation type="submission" date="2018-05" db="EMBL/GenBank/DDBJ databases">
        <authorList>
            <person name="Lanie J.A."/>
            <person name="Ng W.-L."/>
            <person name="Kazmierczak K.M."/>
            <person name="Andrzejewski T.M."/>
            <person name="Davidsen T.M."/>
            <person name="Wayne K.J."/>
            <person name="Tettelin H."/>
            <person name="Glass J.I."/>
            <person name="Rusch D."/>
            <person name="Podicherti R."/>
            <person name="Tsui H.-C.T."/>
            <person name="Winkler M.E."/>
        </authorList>
    </citation>
    <scope>NUCLEOTIDE SEQUENCE</scope>
</reference>
<feature type="domain" description="Amidohydrolase 3" evidence="1">
    <location>
        <begin position="286"/>
        <end position="383"/>
    </location>
</feature>
<sequence>MGVTTIALGQDGSSTNISELFNLTDSTKKLELGPNIALFVGHGTIRKLSGIGFKKNPSKVKIQQMVDLLEDRMESGAFGLTTGLEYTPGRYAGQYELDELAKTVGKYGGIIMSHMRTENDATMESDLTELFRQGNFANIHVSHMKVVYGKGSDRAEEILHLLNKKRNESSFKVSADVYPYLASHTTIGILFPEYALAPNHYETVRQSRRNDLLDYIKIKVNQRNGPTATLFGTQPYIGKTLKQVADEMGIPFEEVLVDHIGPTGASAAYFTMDKDLQNRFLTDPYVMLSSDGSPTMYHPRGYGSFAKMIEKFVVHDSLLTLEEAVRKMTSLPAQLIGIKDRGILRKGYKADILIFDPKKVRANATFESPHVLATGFDYVLINGSQKTGNGKLLKRN</sequence>
<dbReference type="InterPro" id="IPR011059">
    <property type="entry name" value="Metal-dep_hydrolase_composite"/>
</dbReference>
<organism evidence="2">
    <name type="scientific">marine metagenome</name>
    <dbReference type="NCBI Taxonomy" id="408172"/>
    <lineage>
        <taxon>unclassified sequences</taxon>
        <taxon>metagenomes</taxon>
        <taxon>ecological metagenomes</taxon>
    </lineage>
</organism>
<dbReference type="AlphaFoldDB" id="A0A381N589"/>
<accession>A0A381N589</accession>
<protein>
    <recommendedName>
        <fullName evidence="1">Amidohydrolase 3 domain-containing protein</fullName>
    </recommendedName>
</protein>